<sequence length="1458" mass="161302">MFETFLGTSPRGPKSQTKHRPAPHVSSHTFPNQPPFLHADHSPRRRRRRRRALFPRPHQSIRRASVSARPPPGAPPARLGSLQGRLLRALSHRRRCSPLLRGCSAVSCRWCRGLGFWLRQAEAEGELVGARMGMVPNGLLPNASVRVTRRLDPERWAVAEGRTAELIARIQPNAHSEGRRLAVYHYVQRLIMNCLSCQVFTFGSVPLKTYLPDGDIDVTAFSNSEELKDIWANLVRDALEREEKSENAEFHVKEVQYIQAEVKIIKCLVENIVVDISFNQVGGLCTLCFLEEIDNLISRNHLFKRSIILIKAWCFYESRILGAHHGLISTYALETLVLYIFHIFNNSFTGPLEVLYRFLEFFSNFDWEKFCLSLWGPVPLSSLPDMTAEPPRKDSGECLLNKSFLDTCSSAYGVMPHTQDNLGQPFVSKHFNVIDPLRTNNNLGRSVSKGNYFRIRSAFAYGAKRLGKLLECPKEDLIAELDQFFTNTWIRHGSGSRPDVPIPSLVDVQPLKVVPSVLSNSHRSVTAFKKKVENPKLLANQDNLRADQDYLTEVGHGYPDPSSQTIQKIDLHCRNLPRTVNPSVSNSQHQKVNVAQGNAKVSEQLERNHSAGLMQGERDKRVPNGFFVNDRNGQNRSRFARTRSSPELTDSSAEGFRGRGANVVCMEKPSKVDYGSRRNIMVPEVSSNHSTKSSQDESMPSLNSSHPSAKAVSDSNSVSSSYREDNGFVMNEELPNVSESLDMRHDEHVLVNIMESMKLHGFNGQIQLPMQIPSHLSVAHSHLLAPTGFSQKHLAAVPPANLIGAPWLPNMQFLRGFVQPPTQYIHNPTFAPNVGDGSESGKPVASAASHDTGKSWHEYGVGYSGQFGSEEKDPCIYDIDGKERSSLPNGVHVAPLERQTEFALENNGVDDETYTGMFQHQARSEANGVYSKSSGYVNVPSSHAISSRGKALDASSWDEATVNTTRSSADNWGKRPAFAAPTTTTHGKTSWQMGNVTEHLPSEIDDGPRNMTVVPIINEASEIVAGSDSFSTQSRTSQVANDVDPSQISMPNPLFAPFVIGSPQPRQADSSGLTFVPTGPLVPFVVLPYVPGNSDGSGPQFDRSEGIDQLPANIPGRNFTSTDSSATSTTSCSTMTEPSGEHKPDILNSDFVSHWHNLQYGRLCQNAHPLGSVLYPFPVPQMYLQGHAAFEGPGRPPAANVNWTQMVPPGQRVFPVMPLQPATERGTGVLHNYGEDAPRYRAGTGTYLPNPKVPYRDRHSNSRNYRGGYNGDRSDYTDKEGSWINSKQRNPNHSYGRSQSERSGMRSDRQANDESQPDRPRRTYRNDSYRHEGSSQYLVQGQSFGSTSSMRRQGNTVHGVYTPQSTASNGPSALSGPPGPPFFMVYSYEPGTNHGASSSEPIEFGSLGPLPGADGDDIPRSARQVMHNGFYGQRRGPYRSGSSHSSPDQPSSPQPRRK</sequence>
<organism evidence="4 5">
    <name type="scientific">Panicum hallii var. hallii</name>
    <dbReference type="NCBI Taxonomy" id="1504633"/>
    <lineage>
        <taxon>Eukaryota</taxon>
        <taxon>Viridiplantae</taxon>
        <taxon>Streptophyta</taxon>
        <taxon>Embryophyta</taxon>
        <taxon>Tracheophyta</taxon>
        <taxon>Spermatophyta</taxon>
        <taxon>Magnoliopsida</taxon>
        <taxon>Liliopsida</taxon>
        <taxon>Poales</taxon>
        <taxon>Poaceae</taxon>
        <taxon>PACMAD clade</taxon>
        <taxon>Panicoideae</taxon>
        <taxon>Panicodae</taxon>
        <taxon>Paniceae</taxon>
        <taxon>Panicinae</taxon>
        <taxon>Panicum</taxon>
        <taxon>Panicum sect. Panicum</taxon>
    </lineage>
</organism>
<feature type="region of interest" description="Disordered" evidence="1">
    <location>
        <begin position="1393"/>
        <end position="1458"/>
    </location>
</feature>
<evidence type="ECO:0000259" key="3">
    <source>
        <dbReference type="Pfam" id="PF26180"/>
    </source>
</evidence>
<reference evidence="4 5" key="1">
    <citation type="submission" date="2018-04" db="EMBL/GenBank/DDBJ databases">
        <title>WGS assembly of Panicum hallii var. hallii HAL2.</title>
        <authorList>
            <person name="Lovell J."/>
            <person name="Jenkins J."/>
            <person name="Lowry D."/>
            <person name="Mamidi S."/>
            <person name="Sreedasyam A."/>
            <person name="Weng X."/>
            <person name="Barry K."/>
            <person name="Bonette J."/>
            <person name="Campitelli B."/>
            <person name="Daum C."/>
            <person name="Gordon S."/>
            <person name="Gould B."/>
            <person name="Lipzen A."/>
            <person name="MacQueen A."/>
            <person name="Palacio-Mejia J."/>
            <person name="Plott C."/>
            <person name="Shakirov E."/>
            <person name="Shu S."/>
            <person name="Yoshinaga Y."/>
            <person name="Zane M."/>
            <person name="Rokhsar D."/>
            <person name="Grimwood J."/>
            <person name="Schmutz J."/>
            <person name="Juenger T."/>
        </authorList>
    </citation>
    <scope>NUCLEOTIDE SEQUENCE [LARGE SCALE GENOMIC DNA]</scope>
    <source>
        <strain evidence="5">cv. HAL2</strain>
    </source>
</reference>
<dbReference type="Gramene" id="PUZ42251">
    <property type="protein sequence ID" value="PUZ42251"/>
    <property type="gene ID" value="GQ55_9G568600"/>
</dbReference>
<dbReference type="OrthoDB" id="273917at2759"/>
<dbReference type="EMBL" id="CM009757">
    <property type="protein sequence ID" value="PUZ42251.1"/>
    <property type="molecule type" value="Genomic_DNA"/>
</dbReference>
<dbReference type="STRING" id="1504633.A0A2T7CFZ4"/>
<feature type="compositionally biased region" description="Polar residues" evidence="1">
    <location>
        <begin position="685"/>
        <end position="707"/>
    </location>
</feature>
<dbReference type="InterPro" id="IPR058920">
    <property type="entry name" value="PAP-OAS1-bd-rel"/>
</dbReference>
<dbReference type="PANTHER" id="PTHR45979:SF30">
    <property type="entry name" value="NUCLEOTIDYLTRANSFERASE"/>
    <property type="match status" value="1"/>
</dbReference>
<feature type="region of interest" description="Disordered" evidence="1">
    <location>
        <begin position="1"/>
        <end position="80"/>
    </location>
</feature>
<feature type="compositionally biased region" description="Polar residues" evidence="1">
    <location>
        <begin position="631"/>
        <end position="652"/>
    </location>
</feature>
<feature type="domain" description="Poly(A) RNA polymerase mitochondrial-like central palm" evidence="2">
    <location>
        <begin position="164"/>
        <end position="284"/>
    </location>
</feature>
<feature type="compositionally biased region" description="Basic and acidic residues" evidence="1">
    <location>
        <begin position="1272"/>
        <end position="1281"/>
    </location>
</feature>
<dbReference type="SUPFAM" id="SSF81631">
    <property type="entry name" value="PAP/OAS1 substrate-binding domain"/>
    <property type="match status" value="1"/>
</dbReference>
<evidence type="ECO:0000259" key="2">
    <source>
        <dbReference type="Pfam" id="PF22600"/>
    </source>
</evidence>
<feature type="compositionally biased region" description="Polar residues" evidence="1">
    <location>
        <begin position="981"/>
        <end position="990"/>
    </location>
</feature>
<dbReference type="InterPro" id="IPR043519">
    <property type="entry name" value="NT_sf"/>
</dbReference>
<gene>
    <name evidence="4" type="ORF">GQ55_9G568600</name>
</gene>
<name>A0A2T7CFZ4_9POAL</name>
<evidence type="ECO:0000313" key="4">
    <source>
        <dbReference type="EMBL" id="PUZ42251.1"/>
    </source>
</evidence>
<evidence type="ECO:0000313" key="5">
    <source>
        <dbReference type="Proteomes" id="UP000244336"/>
    </source>
</evidence>
<evidence type="ECO:0000256" key="1">
    <source>
        <dbReference type="SAM" id="MobiDB-lite"/>
    </source>
</evidence>
<feature type="compositionally biased region" description="Low complexity" evidence="1">
    <location>
        <begin position="1440"/>
        <end position="1451"/>
    </location>
</feature>
<dbReference type="Pfam" id="PF22600">
    <property type="entry name" value="MTPAP-like_central"/>
    <property type="match status" value="1"/>
</dbReference>
<feature type="region of interest" description="Disordered" evidence="1">
    <location>
        <begin position="966"/>
        <end position="990"/>
    </location>
</feature>
<feature type="region of interest" description="Disordered" evidence="1">
    <location>
        <begin position="622"/>
        <end position="655"/>
    </location>
</feature>
<dbReference type="InterPro" id="IPR054708">
    <property type="entry name" value="MTPAP-like_central"/>
</dbReference>
<proteinExistence type="predicted"/>
<dbReference type="PANTHER" id="PTHR45979">
    <property type="entry name" value="PAP/OAS1 SUBSTRATE-BINDING DOMAIN SUPERFAMILY"/>
    <property type="match status" value="1"/>
</dbReference>
<dbReference type="CDD" id="cd05402">
    <property type="entry name" value="NT_PAP_TUTase"/>
    <property type="match status" value="1"/>
</dbReference>
<dbReference type="Gene3D" id="1.10.1410.10">
    <property type="match status" value="1"/>
</dbReference>
<dbReference type="Pfam" id="PF26180">
    <property type="entry name" value="PAP-OAS1"/>
    <property type="match status" value="1"/>
</dbReference>
<dbReference type="InterPro" id="IPR058921">
    <property type="entry name" value="PAP/OAS1-rel"/>
</dbReference>
<feature type="compositionally biased region" description="Low complexity" evidence="1">
    <location>
        <begin position="708"/>
        <end position="721"/>
    </location>
</feature>
<keyword evidence="5" id="KW-1185">Reference proteome</keyword>
<feature type="compositionally biased region" description="Polar residues" evidence="1">
    <location>
        <begin position="1334"/>
        <end position="1367"/>
    </location>
</feature>
<feature type="region of interest" description="Disordered" evidence="1">
    <location>
        <begin position="675"/>
        <end position="724"/>
    </location>
</feature>
<feature type="compositionally biased region" description="Polar residues" evidence="1">
    <location>
        <begin position="1283"/>
        <end position="1298"/>
    </location>
</feature>
<feature type="region of interest" description="Disordered" evidence="1">
    <location>
        <begin position="1113"/>
        <end position="1141"/>
    </location>
</feature>
<dbReference type="SUPFAM" id="SSF81301">
    <property type="entry name" value="Nucleotidyltransferase"/>
    <property type="match status" value="1"/>
</dbReference>
<feature type="domain" description="PAP/OAS1 substrate-binding-related" evidence="3">
    <location>
        <begin position="297"/>
        <end position="489"/>
    </location>
</feature>
<feature type="compositionally biased region" description="Basic residues" evidence="1">
    <location>
        <begin position="43"/>
        <end position="53"/>
    </location>
</feature>
<protein>
    <submittedName>
        <fullName evidence="4">Uncharacterized protein</fullName>
    </submittedName>
</protein>
<accession>A0A2T7CFZ4</accession>
<feature type="region of interest" description="Disordered" evidence="1">
    <location>
        <begin position="1225"/>
        <end position="1376"/>
    </location>
</feature>
<dbReference type="Gene3D" id="3.30.460.10">
    <property type="entry name" value="Beta Polymerase, domain 2"/>
    <property type="match status" value="1"/>
</dbReference>
<dbReference type="Proteomes" id="UP000244336">
    <property type="component" value="Chromosome 9"/>
</dbReference>
<feature type="compositionally biased region" description="Basic and acidic residues" evidence="1">
    <location>
        <begin position="1299"/>
        <end position="1333"/>
    </location>
</feature>
<dbReference type="FunFam" id="3.30.460.10:FF:000046">
    <property type="entry name" value="PAP/OAS1 substrate-binding domain superfamily"/>
    <property type="match status" value="1"/>
</dbReference>
<feature type="compositionally biased region" description="Low complexity" evidence="1">
    <location>
        <begin position="1120"/>
        <end position="1138"/>
    </location>
</feature>